<proteinExistence type="predicted"/>
<dbReference type="Proteomes" id="UP000503540">
    <property type="component" value="Chromosome"/>
</dbReference>
<reference evidence="2 3" key="1">
    <citation type="journal article" date="2019" name="ACS Chem. Biol.">
        <title>Identification and Mobilization of a Cryptic Antibiotic Biosynthesis Gene Locus from a Human-Pathogenic Nocardia Isolate.</title>
        <authorList>
            <person name="Herisse M."/>
            <person name="Ishida K."/>
            <person name="Porter J.L."/>
            <person name="Howden B."/>
            <person name="Hertweck C."/>
            <person name="Stinear T.P."/>
            <person name="Pidot S.J."/>
        </authorList>
    </citation>
    <scope>NUCLEOTIDE SEQUENCE [LARGE SCALE GENOMIC DNA]</scope>
    <source>
        <strain evidence="2 3">AUSMDU00012717</strain>
    </source>
</reference>
<feature type="transmembrane region" description="Helical" evidence="1">
    <location>
        <begin position="36"/>
        <end position="54"/>
    </location>
</feature>
<name>A0A6G9YQC1_9NOCA</name>
<gene>
    <name evidence="2" type="ORF">F5544_36940</name>
</gene>
<evidence type="ECO:0000313" key="2">
    <source>
        <dbReference type="EMBL" id="QIS15216.1"/>
    </source>
</evidence>
<keyword evidence="1" id="KW-1133">Transmembrane helix</keyword>
<dbReference type="AlphaFoldDB" id="A0A6G9YQC1"/>
<sequence>MPLPNSVRIAVAGIVIHAIDHLVVAAWPPFSWNVGTVYHLTHAPIYAALAYFVLRGDRWARGVITFLLAGQIIGRAVVWVLFPSSGAHAALLAGWALSAIILTLLWIPVEARTYFRKKQPVAHAD</sequence>
<dbReference type="EMBL" id="CP046172">
    <property type="protein sequence ID" value="QIS15216.1"/>
    <property type="molecule type" value="Genomic_DNA"/>
</dbReference>
<keyword evidence="3" id="KW-1185">Reference proteome</keyword>
<evidence type="ECO:0000256" key="1">
    <source>
        <dbReference type="SAM" id="Phobius"/>
    </source>
</evidence>
<evidence type="ECO:0000313" key="3">
    <source>
        <dbReference type="Proteomes" id="UP000503540"/>
    </source>
</evidence>
<organism evidence="2 3">
    <name type="scientific">Nocardia arthritidis</name>
    <dbReference type="NCBI Taxonomy" id="228602"/>
    <lineage>
        <taxon>Bacteria</taxon>
        <taxon>Bacillati</taxon>
        <taxon>Actinomycetota</taxon>
        <taxon>Actinomycetes</taxon>
        <taxon>Mycobacteriales</taxon>
        <taxon>Nocardiaceae</taxon>
        <taxon>Nocardia</taxon>
    </lineage>
</organism>
<dbReference type="KEGG" id="nah:F5544_36940"/>
<feature type="transmembrane region" description="Helical" evidence="1">
    <location>
        <begin position="7"/>
        <end position="30"/>
    </location>
</feature>
<keyword evidence="1" id="KW-0472">Membrane</keyword>
<accession>A0A6G9YQC1</accession>
<feature type="transmembrane region" description="Helical" evidence="1">
    <location>
        <begin position="63"/>
        <end position="82"/>
    </location>
</feature>
<keyword evidence="1" id="KW-0812">Transmembrane</keyword>
<protein>
    <submittedName>
        <fullName evidence="2">Uncharacterized protein</fullName>
    </submittedName>
</protein>
<feature type="transmembrane region" description="Helical" evidence="1">
    <location>
        <begin position="88"/>
        <end position="109"/>
    </location>
</feature>
<dbReference type="RefSeq" id="WP_167477503.1">
    <property type="nucleotide sequence ID" value="NZ_CP046172.1"/>
</dbReference>